<name>A0A6S6T513_9GAMM</name>
<dbReference type="InterPro" id="IPR051083">
    <property type="entry name" value="GrpII_Intron_Splice-Mob/Def"/>
</dbReference>
<dbReference type="PANTHER" id="PTHR34047:SF3">
    <property type="entry name" value="BLR2052 PROTEIN"/>
    <property type="match status" value="1"/>
</dbReference>
<sequence>MDKTKPLPISKRQVWEAYKRVRSNKGAAGVDGQTLTDFEANLADNLYTLWNRLASGSYHPKPVKRVEIPKENGATRPLGIPTVADRVAQMVVKMELEPHLEAHFHPDSYGYRPHKSALDAVGGTPPVLAKPLGTKP</sequence>
<evidence type="ECO:0000313" key="3">
    <source>
        <dbReference type="EMBL" id="CAA6814313.1"/>
    </source>
</evidence>
<feature type="region of interest" description="Disordered" evidence="2">
    <location>
        <begin position="115"/>
        <end position="136"/>
    </location>
</feature>
<protein>
    <submittedName>
        <fullName evidence="3">Retron-type RNA-directed DNA polymerase (EC)</fullName>
        <ecNumber evidence="3">2.7.7.49</ecNumber>
    </submittedName>
</protein>
<dbReference type="EC" id="2.7.7.49" evidence="3"/>
<keyword evidence="3" id="KW-0548">Nucleotidyltransferase</keyword>
<evidence type="ECO:0000256" key="1">
    <source>
        <dbReference type="ARBA" id="ARBA00034120"/>
    </source>
</evidence>
<dbReference type="PANTHER" id="PTHR34047">
    <property type="entry name" value="NUCLEAR INTRON MATURASE 1, MITOCHONDRIAL-RELATED"/>
    <property type="match status" value="1"/>
</dbReference>
<keyword evidence="3" id="KW-0808">Transferase</keyword>
<dbReference type="SUPFAM" id="SSF56672">
    <property type="entry name" value="DNA/RNA polymerases"/>
    <property type="match status" value="1"/>
</dbReference>
<dbReference type="GO" id="GO:0003964">
    <property type="term" value="F:RNA-directed DNA polymerase activity"/>
    <property type="evidence" value="ECO:0007669"/>
    <property type="project" value="UniProtKB-KW"/>
</dbReference>
<organism evidence="3">
    <name type="scientific">uncultured Thiotrichaceae bacterium</name>
    <dbReference type="NCBI Taxonomy" id="298394"/>
    <lineage>
        <taxon>Bacteria</taxon>
        <taxon>Pseudomonadati</taxon>
        <taxon>Pseudomonadota</taxon>
        <taxon>Gammaproteobacteria</taxon>
        <taxon>Thiotrichales</taxon>
        <taxon>Thiotrichaceae</taxon>
        <taxon>environmental samples</taxon>
    </lineage>
</organism>
<dbReference type="InterPro" id="IPR043502">
    <property type="entry name" value="DNA/RNA_pol_sf"/>
</dbReference>
<dbReference type="AlphaFoldDB" id="A0A6S6T513"/>
<reference evidence="3" key="1">
    <citation type="submission" date="2020-01" db="EMBL/GenBank/DDBJ databases">
        <authorList>
            <person name="Meier V. D."/>
            <person name="Meier V D."/>
        </authorList>
    </citation>
    <scope>NUCLEOTIDE SEQUENCE</scope>
    <source>
        <strain evidence="3">HLG_WM_MAG_07</strain>
    </source>
</reference>
<dbReference type="EMBL" id="CACVAY010000068">
    <property type="protein sequence ID" value="CAA6814313.1"/>
    <property type="molecule type" value="Genomic_DNA"/>
</dbReference>
<dbReference type="CDD" id="cd01651">
    <property type="entry name" value="RT_G2_intron"/>
    <property type="match status" value="1"/>
</dbReference>
<gene>
    <name evidence="3" type="ORF">HELGO_WM40113</name>
</gene>
<keyword evidence="3" id="KW-0695">RNA-directed DNA polymerase</keyword>
<proteinExistence type="inferred from homology"/>
<accession>A0A6S6T513</accession>
<evidence type="ECO:0000256" key="2">
    <source>
        <dbReference type="SAM" id="MobiDB-lite"/>
    </source>
</evidence>
<comment type="similarity">
    <text evidence="1">Belongs to the bacterial reverse transcriptase family.</text>
</comment>